<proteinExistence type="predicted"/>
<keyword evidence="3 6" id="KW-0256">Endoplasmic reticulum</keyword>
<dbReference type="InterPro" id="IPR003388">
    <property type="entry name" value="Reticulon"/>
</dbReference>
<dbReference type="Pfam" id="PF02453">
    <property type="entry name" value="Reticulon"/>
    <property type="match status" value="1"/>
</dbReference>
<feature type="transmembrane region" description="Helical" evidence="6">
    <location>
        <begin position="134"/>
        <end position="157"/>
    </location>
</feature>
<evidence type="ECO:0000259" key="7">
    <source>
        <dbReference type="PROSITE" id="PS50845"/>
    </source>
</evidence>
<evidence type="ECO:0000256" key="1">
    <source>
        <dbReference type="ARBA" id="ARBA00004477"/>
    </source>
</evidence>
<dbReference type="Gramene" id="RZC50987">
    <property type="protein sequence ID" value="RZC50987"/>
    <property type="gene ID" value="C5167_019413"/>
</dbReference>
<dbReference type="GO" id="GO:0009617">
    <property type="term" value="P:response to bacterium"/>
    <property type="evidence" value="ECO:0007669"/>
    <property type="project" value="InterPro"/>
</dbReference>
<evidence type="ECO:0000256" key="3">
    <source>
        <dbReference type="ARBA" id="ARBA00022824"/>
    </source>
</evidence>
<dbReference type="GO" id="GO:0005789">
    <property type="term" value="C:endoplasmic reticulum membrane"/>
    <property type="evidence" value="ECO:0007669"/>
    <property type="project" value="UniProtKB-SubCell"/>
</dbReference>
<feature type="transmembrane region" description="Helical" evidence="6">
    <location>
        <begin position="55"/>
        <end position="74"/>
    </location>
</feature>
<sequence length="207" mass="23624">VMFQFCFWLSYCFMGSILIVGISLAHFDLPLCYIDFGCSVLVVECIYLHPKVSLLIGHLQVLSGFLFFSGLNSYESVIVLFRSRPKIPEVHLPEDPFLLIVAGSRIEINRALACLREIASGHDLKKFLAVISGLWVLSIVGAWCNFLTLLYIVFVLLHTVPVLYEEYEDQVDTFVEKAMHEYKKQYVVFDENVVSNIPRGPLKNKKL</sequence>
<name>A0A4Y7IQM5_PAPSO</name>
<evidence type="ECO:0000256" key="2">
    <source>
        <dbReference type="ARBA" id="ARBA00022692"/>
    </source>
</evidence>
<feature type="transmembrane region" description="Helical" evidence="6">
    <location>
        <begin position="6"/>
        <end position="24"/>
    </location>
</feature>
<keyword evidence="9" id="KW-1185">Reference proteome</keyword>
<organism evidence="8 9">
    <name type="scientific">Papaver somniferum</name>
    <name type="common">Opium poppy</name>
    <dbReference type="NCBI Taxonomy" id="3469"/>
    <lineage>
        <taxon>Eukaryota</taxon>
        <taxon>Viridiplantae</taxon>
        <taxon>Streptophyta</taxon>
        <taxon>Embryophyta</taxon>
        <taxon>Tracheophyta</taxon>
        <taxon>Spermatophyta</taxon>
        <taxon>Magnoliopsida</taxon>
        <taxon>Ranunculales</taxon>
        <taxon>Papaveraceae</taxon>
        <taxon>Papaveroideae</taxon>
        <taxon>Papaver</taxon>
    </lineage>
</organism>
<feature type="non-terminal residue" evidence="8">
    <location>
        <position position="1"/>
    </location>
</feature>
<reference evidence="8 9" key="1">
    <citation type="journal article" date="2018" name="Science">
        <title>The opium poppy genome and morphinan production.</title>
        <authorList>
            <person name="Guo L."/>
            <person name="Winzer T."/>
            <person name="Yang X."/>
            <person name="Li Y."/>
            <person name="Ning Z."/>
            <person name="He Z."/>
            <person name="Teodor R."/>
            <person name="Lu Y."/>
            <person name="Bowser T.A."/>
            <person name="Graham I.A."/>
            <person name="Ye K."/>
        </authorList>
    </citation>
    <scope>NUCLEOTIDE SEQUENCE [LARGE SCALE GENOMIC DNA]</scope>
    <source>
        <strain evidence="9">cv. HN1</strain>
        <tissue evidence="8">Leaves</tissue>
    </source>
</reference>
<evidence type="ECO:0000256" key="5">
    <source>
        <dbReference type="ARBA" id="ARBA00023136"/>
    </source>
</evidence>
<dbReference type="AlphaFoldDB" id="A0A4Y7IQM5"/>
<evidence type="ECO:0000313" key="9">
    <source>
        <dbReference type="Proteomes" id="UP000316621"/>
    </source>
</evidence>
<evidence type="ECO:0000313" key="8">
    <source>
        <dbReference type="EMBL" id="RZC50987.1"/>
    </source>
</evidence>
<dbReference type="Proteomes" id="UP000316621">
    <property type="component" value="Chromosome 2"/>
</dbReference>
<dbReference type="EMBL" id="CM010716">
    <property type="protein sequence ID" value="RZC50987.1"/>
    <property type="molecule type" value="Genomic_DNA"/>
</dbReference>
<keyword evidence="2 6" id="KW-0812">Transmembrane</keyword>
<comment type="subcellular location">
    <subcellularLocation>
        <location evidence="1 6">Endoplasmic reticulum membrane</location>
        <topology evidence="1 6">Multi-pass membrane protein</topology>
    </subcellularLocation>
</comment>
<dbReference type="PROSITE" id="PS50845">
    <property type="entry name" value="RETICULON"/>
    <property type="match status" value="1"/>
</dbReference>
<dbReference type="PANTHER" id="PTHR10994">
    <property type="entry name" value="RETICULON"/>
    <property type="match status" value="1"/>
</dbReference>
<evidence type="ECO:0000256" key="4">
    <source>
        <dbReference type="ARBA" id="ARBA00022989"/>
    </source>
</evidence>
<keyword evidence="5 6" id="KW-0472">Membrane</keyword>
<evidence type="ECO:0000256" key="6">
    <source>
        <dbReference type="RuleBase" id="RU363132"/>
    </source>
</evidence>
<feature type="domain" description="Reticulon" evidence="7">
    <location>
        <begin position="82"/>
        <end position="207"/>
    </location>
</feature>
<accession>A0A4Y7IQM5</accession>
<gene>
    <name evidence="8" type="ORF">C5167_019413</name>
</gene>
<protein>
    <recommendedName>
        <fullName evidence="6">Reticulon-like protein</fullName>
    </recommendedName>
</protein>
<keyword evidence="4 6" id="KW-1133">Transmembrane helix</keyword>
<dbReference type="OMA" id="VECIYLH"/>
<dbReference type="PANTHER" id="PTHR10994:SF193">
    <property type="entry name" value="RETICULON-LIKE PROTEIN"/>
    <property type="match status" value="1"/>
</dbReference>
<dbReference type="InterPro" id="IPR045064">
    <property type="entry name" value="Reticulon-like"/>
</dbReference>